<dbReference type="GeneID" id="70583864"/>
<dbReference type="InterPro" id="IPR005973">
    <property type="entry name" value="NifE"/>
</dbReference>
<organism evidence="8 9">
    <name type="scientific">Vibrio cincinnatiensis DSM 19608</name>
    <dbReference type="NCBI Taxonomy" id="1123491"/>
    <lineage>
        <taxon>Bacteria</taxon>
        <taxon>Pseudomonadati</taxon>
        <taxon>Pseudomonadota</taxon>
        <taxon>Gammaproteobacteria</taxon>
        <taxon>Vibrionales</taxon>
        <taxon>Vibrionaceae</taxon>
        <taxon>Vibrio</taxon>
    </lineage>
</organism>
<comment type="pathway">
    <text evidence="2">Cofactor biosynthesis; Fe-Mo cofactor biosynthesis.</text>
</comment>
<reference evidence="9" key="1">
    <citation type="submission" date="2017-02" db="EMBL/GenBank/DDBJ databases">
        <authorList>
            <person name="Varghese N."/>
            <person name="Submissions S."/>
        </authorList>
    </citation>
    <scope>NUCLEOTIDE SEQUENCE [LARGE SCALE GENOMIC DNA]</scope>
    <source>
        <strain evidence="9">DSM 19608</strain>
    </source>
</reference>
<evidence type="ECO:0000313" key="8">
    <source>
        <dbReference type="EMBL" id="SJZ38260.1"/>
    </source>
</evidence>
<evidence type="ECO:0000256" key="4">
    <source>
        <dbReference type="ARBA" id="ARBA00013280"/>
    </source>
</evidence>
<evidence type="ECO:0000256" key="6">
    <source>
        <dbReference type="RuleBase" id="RU004021"/>
    </source>
</evidence>
<dbReference type="PROSITE" id="PS00699">
    <property type="entry name" value="NITROGENASE_1_1"/>
    <property type="match status" value="1"/>
</dbReference>
<dbReference type="GO" id="GO:0065003">
    <property type="term" value="P:protein-containing complex assembly"/>
    <property type="evidence" value="ECO:0007669"/>
    <property type="project" value="InterPro"/>
</dbReference>
<gene>
    <name evidence="8" type="ORF">SAMN02745782_00043</name>
</gene>
<dbReference type="AlphaFoldDB" id="A0A1T4K735"/>
<dbReference type="InterPro" id="IPR000510">
    <property type="entry name" value="Nase/OxRdtase_comp1"/>
</dbReference>
<dbReference type="Proteomes" id="UP000190834">
    <property type="component" value="Unassembled WGS sequence"/>
</dbReference>
<dbReference type="Pfam" id="PF00148">
    <property type="entry name" value="Oxidored_nitro"/>
    <property type="match status" value="1"/>
</dbReference>
<name>A0A1T4K735_VIBCI</name>
<evidence type="ECO:0000259" key="7">
    <source>
        <dbReference type="Pfam" id="PF00148"/>
    </source>
</evidence>
<dbReference type="STRING" id="1123491.SAMN02745782_00043"/>
<accession>A0A1T4K735</accession>
<dbReference type="GO" id="GO:0016163">
    <property type="term" value="F:nitrogenase activity"/>
    <property type="evidence" value="ECO:0007669"/>
    <property type="project" value="InterPro"/>
</dbReference>
<evidence type="ECO:0000256" key="5">
    <source>
        <dbReference type="ARBA" id="ARBA00023231"/>
    </source>
</evidence>
<dbReference type="PANTHER" id="PTHR42956:SF1">
    <property type="entry name" value="NITROGENASE IRON-MOLYBDENUM COFACTOR BIOSYNTHESIS PROTEIN NIFE"/>
    <property type="match status" value="1"/>
</dbReference>
<dbReference type="UniPathway" id="UPA00782"/>
<dbReference type="EMBL" id="FUXB01000001">
    <property type="protein sequence ID" value="SJZ38260.1"/>
    <property type="molecule type" value="Genomic_DNA"/>
</dbReference>
<dbReference type="OrthoDB" id="9762718at2"/>
<sequence>MKRSEITLLQDEPACEHNSGEKSGCSRPKPGATAGGCCFDGAQISLLPIADVGHLIHGPIGCAGNSWNNRGTRALGRNLFRYGFTTDLNEQDIIMGRAEKRLLHAIKQLIKQYQPPAVFVYMTCVPALEGNDIEAICSLATERWATPVIPVDAAGFYGNKNLGNRIAGNVMVERVVGSAEPPPKPQMRHDSTRLVHDIVLIGEYNIAGEFWHVSPLFERLGLRVLCCMAGDTQFHQIQTMHRADAAMVVCARAQVNVARKLEERWGIPWFEGSFYGIEDTSHSLREFARLLGDPKLSREVELLITEEESRIRSALTPYIEKLNGKRALLYTGGVKSWSVVSALQELGIECVATGTRKSTQSDKNKILDIMGKEALMLDEGGATLLLDTYHQHHADVMIAGGRNMYTALKAKLPFLDINQEREHAYAGYEGMLTLAQELCRTIDTPIWQTVQRQAPWIVEDVTFTSTIIEKGA</sequence>
<dbReference type="NCBIfam" id="TIGR01283">
    <property type="entry name" value="nifE"/>
    <property type="match status" value="1"/>
</dbReference>
<dbReference type="PANTHER" id="PTHR42956">
    <property type="entry name" value="NITROGENASE IRON-MOLYBDENUM COFACTOR BIOSYNTHESIS PROTEIN NIFE"/>
    <property type="match status" value="1"/>
</dbReference>
<protein>
    <recommendedName>
        <fullName evidence="4">Nitrogenase iron-molybdenum cofactor biosynthesis protein NifE</fullName>
    </recommendedName>
</protein>
<comment type="similarity">
    <text evidence="3 6">Belongs to the NifD/NifK/NifE/NifN family.</text>
</comment>
<proteinExistence type="inferred from homology"/>
<dbReference type="InterPro" id="IPR049939">
    <property type="entry name" value="NifE-like"/>
</dbReference>
<dbReference type="RefSeq" id="WP_078924460.1">
    <property type="nucleotide sequence ID" value="NZ_FUXB01000001.1"/>
</dbReference>
<comment type="function">
    <text evidence="1">This protein may play a role in the biosynthesis of the prosthetic group of nitrogenase (FeMo cofactor).</text>
</comment>
<evidence type="ECO:0000256" key="3">
    <source>
        <dbReference type="ARBA" id="ARBA00011002"/>
    </source>
</evidence>
<dbReference type="InterPro" id="IPR000318">
    <property type="entry name" value="Nase_comp1_CS"/>
</dbReference>
<feature type="domain" description="Nitrogenase/oxidoreductase component 1" evidence="7">
    <location>
        <begin position="37"/>
        <end position="442"/>
    </location>
</feature>
<evidence type="ECO:0000256" key="1">
    <source>
        <dbReference type="ARBA" id="ARBA00003171"/>
    </source>
</evidence>
<dbReference type="Gene3D" id="3.40.50.1980">
    <property type="entry name" value="Nitrogenase molybdenum iron protein domain"/>
    <property type="match status" value="1"/>
</dbReference>
<dbReference type="SUPFAM" id="SSF53807">
    <property type="entry name" value="Helical backbone' metal receptor"/>
    <property type="match status" value="1"/>
</dbReference>
<dbReference type="Gene3D" id="3.40.50.12380">
    <property type="entry name" value="Nitrogenase MoFe cofactor biosynthesis protein NifE, C-terminal"/>
    <property type="match status" value="1"/>
</dbReference>
<evidence type="ECO:0000256" key="2">
    <source>
        <dbReference type="ARBA" id="ARBA00005155"/>
    </source>
</evidence>
<keyword evidence="9" id="KW-1185">Reference proteome</keyword>
<keyword evidence="5 6" id="KW-0535">Nitrogen fixation</keyword>
<evidence type="ECO:0000313" key="9">
    <source>
        <dbReference type="Proteomes" id="UP000190834"/>
    </source>
</evidence>